<accession>A0A7J8PR96</accession>
<proteinExistence type="predicted"/>
<gene>
    <name evidence="2" type="ORF">Gorai_008730</name>
</gene>
<feature type="domain" description="DUF4283" evidence="1">
    <location>
        <begin position="18"/>
        <end position="81"/>
    </location>
</feature>
<evidence type="ECO:0000313" key="3">
    <source>
        <dbReference type="Proteomes" id="UP000593578"/>
    </source>
</evidence>
<protein>
    <recommendedName>
        <fullName evidence="1">DUF4283 domain-containing protein</fullName>
    </recommendedName>
</protein>
<dbReference type="Pfam" id="PF14111">
    <property type="entry name" value="DUF4283"/>
    <property type="match status" value="1"/>
</dbReference>
<name>A0A7J8PR96_GOSRA</name>
<dbReference type="InterPro" id="IPR025558">
    <property type="entry name" value="DUF4283"/>
</dbReference>
<feature type="non-terminal residue" evidence="2">
    <location>
        <position position="1"/>
    </location>
</feature>
<organism evidence="2 3">
    <name type="scientific">Gossypium raimondii</name>
    <name type="common">Peruvian cotton</name>
    <name type="synonym">Gossypium klotzschianum subsp. raimondii</name>
    <dbReference type="NCBI Taxonomy" id="29730"/>
    <lineage>
        <taxon>Eukaryota</taxon>
        <taxon>Viridiplantae</taxon>
        <taxon>Streptophyta</taxon>
        <taxon>Embryophyta</taxon>
        <taxon>Tracheophyta</taxon>
        <taxon>Spermatophyta</taxon>
        <taxon>Magnoliopsida</taxon>
        <taxon>eudicotyledons</taxon>
        <taxon>Gunneridae</taxon>
        <taxon>Pentapetalae</taxon>
        <taxon>rosids</taxon>
        <taxon>malvids</taxon>
        <taxon>Malvales</taxon>
        <taxon>Malvaceae</taxon>
        <taxon>Malvoideae</taxon>
        <taxon>Gossypium</taxon>
    </lineage>
</organism>
<sequence>MMERDLAGMSLDGEDGILEAMRSTIANLWHFVNGVHISDLGEKPFLFLFRFFHEMDMERVASGAPWTFNNHLLMIHRLEEGNDSMKPLARKLGDFIGKFLEYDSERLERGDAKLLADE</sequence>
<comment type="caution">
    <text evidence="2">The sequence shown here is derived from an EMBL/GenBank/DDBJ whole genome shotgun (WGS) entry which is preliminary data.</text>
</comment>
<evidence type="ECO:0000259" key="1">
    <source>
        <dbReference type="Pfam" id="PF14111"/>
    </source>
</evidence>
<reference evidence="2 3" key="1">
    <citation type="journal article" date="2019" name="Genome Biol. Evol.">
        <title>Insights into the evolution of the New World diploid cottons (Gossypium, subgenus Houzingenia) based on genome sequencing.</title>
        <authorList>
            <person name="Grover C.E."/>
            <person name="Arick M.A. 2nd"/>
            <person name="Thrash A."/>
            <person name="Conover J.L."/>
            <person name="Sanders W.S."/>
            <person name="Peterson D.G."/>
            <person name="Frelichowski J.E."/>
            <person name="Scheffler J.A."/>
            <person name="Scheffler B.E."/>
            <person name="Wendel J.F."/>
        </authorList>
    </citation>
    <scope>NUCLEOTIDE SEQUENCE [LARGE SCALE GENOMIC DNA]</scope>
    <source>
        <strain evidence="2">8</strain>
        <tissue evidence="2">Leaf</tissue>
    </source>
</reference>
<evidence type="ECO:0000313" key="2">
    <source>
        <dbReference type="EMBL" id="MBA0591728.1"/>
    </source>
</evidence>
<dbReference type="EMBL" id="JABEZZ010000008">
    <property type="protein sequence ID" value="MBA0591728.1"/>
    <property type="molecule type" value="Genomic_DNA"/>
</dbReference>
<dbReference type="Proteomes" id="UP000593578">
    <property type="component" value="Unassembled WGS sequence"/>
</dbReference>
<dbReference type="AlphaFoldDB" id="A0A7J8PR96"/>